<keyword evidence="2" id="KW-1185">Reference proteome</keyword>
<dbReference type="InterPro" id="IPR036866">
    <property type="entry name" value="RibonucZ/Hydroxyglut_hydro"/>
</dbReference>
<gene>
    <name evidence="1" type="ORF">M896_020340</name>
</gene>
<dbReference type="RefSeq" id="XP_014564242.1">
    <property type="nucleotide sequence ID" value="XM_014708756.1"/>
</dbReference>
<evidence type="ECO:0000313" key="2">
    <source>
        <dbReference type="Proteomes" id="UP000031056"/>
    </source>
</evidence>
<accession>A0A0B2UML1</accession>
<dbReference type="GeneID" id="26261129"/>
<dbReference type="InParanoid" id="A0A0B2UML1"/>
<dbReference type="SUPFAM" id="SSF56281">
    <property type="entry name" value="Metallo-hydrolase/oxidoreductase"/>
    <property type="match status" value="1"/>
</dbReference>
<dbReference type="EMBL" id="JOKQ01000002">
    <property type="protein sequence ID" value="KHN70200.1"/>
    <property type="molecule type" value="Genomic_DNA"/>
</dbReference>
<dbReference type="PANTHER" id="PTHR11203:SF37">
    <property type="entry name" value="INTEGRATOR COMPLEX SUBUNIT 11"/>
    <property type="match status" value="1"/>
</dbReference>
<dbReference type="PANTHER" id="PTHR11203">
    <property type="entry name" value="CLEAVAGE AND POLYADENYLATION SPECIFICITY FACTOR FAMILY MEMBER"/>
    <property type="match status" value="1"/>
</dbReference>
<dbReference type="Pfam" id="PF17030">
    <property type="entry name" value="Beta_lactamase3"/>
    <property type="match status" value="1"/>
</dbReference>
<dbReference type="Proteomes" id="UP000031056">
    <property type="component" value="Unassembled WGS sequence"/>
</dbReference>
<evidence type="ECO:0000313" key="1">
    <source>
        <dbReference type="EMBL" id="KHN70200.1"/>
    </source>
</evidence>
<proteinExistence type="predicted"/>
<dbReference type="Gene3D" id="3.40.50.10890">
    <property type="match status" value="1"/>
</dbReference>
<dbReference type="HOGENOM" id="CLU_523689_0_0_1"/>
<sequence>MALIKRIVSRGKSCYVVHANEQTFLLDYPSSVYGVCISYPSFDKSPRPLKLALPRLTDDIDHVLITRSDSLGALFMQKDVPIYMTEPVFEQMLMAYQSILNLRLYYEDDGDDGVLITSADIQRFKRNVRFIRFDEVCRFNQVSVIPRSAGTFIGWANYLIELDNRKTICYISSLSNKKRFSLDAGCISSDYLIVNTDKQPNMHEIDAFSECIKCLDDEIAIIPVDLTTLLLEVVFHVLSLLHLKDGIPVYIVYPLFDRFYTTVGIQNDWLNRSFSSVKDPFPIKAYKRLHVLTTIDNLSTISGPAVVFCSPLEFSLYPQGVFENQKVMSINRVLDQADVHYGLRLELDLDEITSMHTGTIIHDIEPSKYLYIDTTSKYFYLSIDGCKTQVYADEMYIHGKLKFSDKQTSTEMKIELVQEKCKINELFANEPFFVNNSLYYFPRKNLKIEINRDRVRIEKISN</sequence>
<dbReference type="VEuPathDB" id="MicrosporidiaDB:M896_020340"/>
<protein>
    <submittedName>
        <fullName evidence="1">Uncharacterized protein</fullName>
    </submittedName>
</protein>
<comment type="caution">
    <text evidence="1">The sequence shown here is derived from an EMBL/GenBank/DDBJ whole genome shotgun (WGS) entry which is preliminary data.</text>
</comment>
<dbReference type="Gene3D" id="3.60.15.10">
    <property type="entry name" value="Ribonuclease Z/Hydroxyacylglutathione hydrolase-like"/>
    <property type="match status" value="1"/>
</dbReference>
<dbReference type="AlphaFoldDB" id="A0A0B2UML1"/>
<organism evidence="1 2">
    <name type="scientific">Ordospora colligata OC4</name>
    <dbReference type="NCBI Taxonomy" id="1354746"/>
    <lineage>
        <taxon>Eukaryota</taxon>
        <taxon>Fungi</taxon>
        <taxon>Fungi incertae sedis</taxon>
        <taxon>Microsporidia</taxon>
        <taxon>Ordosporidae</taxon>
        <taxon>Ordospora</taxon>
    </lineage>
</organism>
<dbReference type="GO" id="GO:0004521">
    <property type="term" value="F:RNA endonuclease activity"/>
    <property type="evidence" value="ECO:0007669"/>
    <property type="project" value="TreeGrafter"/>
</dbReference>
<dbReference type="OrthoDB" id="2194974at2759"/>
<name>A0A0B2UML1_9MICR</name>
<dbReference type="InterPro" id="IPR031494">
    <property type="entry name" value="Beta_lactamase3"/>
</dbReference>
<reference evidence="1 2" key="1">
    <citation type="journal article" date="2014" name="MBio">
        <title>The Ordospora colligata genome; evolution of extreme reduction in microsporidia and host-to-parasite horizontal gene transfer.</title>
        <authorList>
            <person name="Pombert J.-F."/>
            <person name="Haag K.L."/>
            <person name="Beidas S."/>
            <person name="Ebert D."/>
            <person name="Keeling P.J."/>
        </authorList>
    </citation>
    <scope>NUCLEOTIDE SEQUENCE [LARGE SCALE GENOMIC DNA]</scope>
    <source>
        <strain evidence="1 2">OC4</strain>
    </source>
</reference>
<dbReference type="STRING" id="1354746.A0A0B2UML1"/>
<dbReference type="InterPro" id="IPR050698">
    <property type="entry name" value="MBL"/>
</dbReference>